<organism evidence="2 3">
    <name type="scientific">Streptosporangium oxazolinicum</name>
    <dbReference type="NCBI Taxonomy" id="909287"/>
    <lineage>
        <taxon>Bacteria</taxon>
        <taxon>Bacillati</taxon>
        <taxon>Actinomycetota</taxon>
        <taxon>Actinomycetes</taxon>
        <taxon>Streptosporangiales</taxon>
        <taxon>Streptosporangiaceae</taxon>
        <taxon>Streptosporangium</taxon>
    </lineage>
</organism>
<proteinExistence type="predicted"/>
<protein>
    <submittedName>
        <fullName evidence="2">Uncharacterized protein</fullName>
    </submittedName>
</protein>
<evidence type="ECO:0000313" key="3">
    <source>
        <dbReference type="Proteomes" id="UP001501251"/>
    </source>
</evidence>
<feature type="region of interest" description="Disordered" evidence="1">
    <location>
        <begin position="40"/>
        <end position="186"/>
    </location>
</feature>
<accession>A0ABP8BL38</accession>
<comment type="caution">
    <text evidence="2">The sequence shown here is derived from an EMBL/GenBank/DDBJ whole genome shotgun (WGS) entry which is preliminary data.</text>
</comment>
<dbReference type="EMBL" id="BAABAQ010000019">
    <property type="protein sequence ID" value="GAA4208669.1"/>
    <property type="molecule type" value="Genomic_DNA"/>
</dbReference>
<reference evidence="3" key="1">
    <citation type="journal article" date="2019" name="Int. J. Syst. Evol. Microbiol.">
        <title>The Global Catalogue of Microorganisms (GCM) 10K type strain sequencing project: providing services to taxonomists for standard genome sequencing and annotation.</title>
        <authorList>
            <consortium name="The Broad Institute Genomics Platform"/>
            <consortium name="The Broad Institute Genome Sequencing Center for Infectious Disease"/>
            <person name="Wu L."/>
            <person name="Ma J."/>
        </authorList>
    </citation>
    <scope>NUCLEOTIDE SEQUENCE [LARGE SCALE GENOMIC DNA]</scope>
    <source>
        <strain evidence="3">JCM 17388</strain>
    </source>
</reference>
<feature type="compositionally biased region" description="Basic residues" evidence="1">
    <location>
        <begin position="151"/>
        <end position="161"/>
    </location>
</feature>
<name>A0ABP8BL38_9ACTN</name>
<gene>
    <name evidence="2" type="ORF">GCM10022252_74120</name>
</gene>
<keyword evidence="3" id="KW-1185">Reference proteome</keyword>
<dbReference type="Proteomes" id="UP001501251">
    <property type="component" value="Unassembled WGS sequence"/>
</dbReference>
<sequence>MPDPGDPDDDLDACGARGVLVHGGQAIDQLTGERLAPEEPLRVLGLETGQPPVRLRAPRSAARCAPDPLPGRQPQRDQRRIVDPAGRQDPYQQFARGGGGQSSPGEPVTDRAVVAEGVGSGRDLADREPGPQPQQRQLAGEILPRPDPFRIRRLRFRRTWHGHGGVLSRSRPDAPDGMSHGNAPSM</sequence>
<evidence type="ECO:0000313" key="2">
    <source>
        <dbReference type="EMBL" id="GAA4208669.1"/>
    </source>
</evidence>
<evidence type="ECO:0000256" key="1">
    <source>
        <dbReference type="SAM" id="MobiDB-lite"/>
    </source>
</evidence>